<organism evidence="12 13">
    <name type="scientific">Amnibacterium endophyticum</name>
    <dbReference type="NCBI Taxonomy" id="2109337"/>
    <lineage>
        <taxon>Bacteria</taxon>
        <taxon>Bacillati</taxon>
        <taxon>Actinomycetota</taxon>
        <taxon>Actinomycetes</taxon>
        <taxon>Micrococcales</taxon>
        <taxon>Microbacteriaceae</taxon>
        <taxon>Amnibacterium</taxon>
    </lineage>
</organism>
<dbReference type="PANTHER" id="PTHR32282:SF33">
    <property type="entry name" value="PEPTIDOGLYCAN GLYCOSYLTRANSFERASE"/>
    <property type="match status" value="1"/>
</dbReference>
<evidence type="ECO:0000313" key="13">
    <source>
        <dbReference type="Proteomes" id="UP001597347"/>
    </source>
</evidence>
<dbReference type="InterPro" id="IPR023346">
    <property type="entry name" value="Lysozyme-like_dom_sf"/>
</dbReference>
<feature type="compositionally biased region" description="Polar residues" evidence="9">
    <location>
        <begin position="782"/>
        <end position="799"/>
    </location>
</feature>
<dbReference type="Gene3D" id="1.10.3810.10">
    <property type="entry name" value="Biosynthetic peptidoglycan transglycosylase-like"/>
    <property type="match status" value="1"/>
</dbReference>
<keyword evidence="3" id="KW-0328">Glycosyltransferase</keyword>
<evidence type="ECO:0000259" key="11">
    <source>
        <dbReference type="PROSITE" id="PS51178"/>
    </source>
</evidence>
<dbReference type="PROSITE" id="PS51178">
    <property type="entry name" value="PASTA"/>
    <property type="match status" value="1"/>
</dbReference>
<keyword evidence="2" id="KW-0645">Protease</keyword>
<dbReference type="EMBL" id="JBHUEA010000006">
    <property type="protein sequence ID" value="MFD1721068.1"/>
    <property type="molecule type" value="Genomic_DNA"/>
</dbReference>
<evidence type="ECO:0000256" key="5">
    <source>
        <dbReference type="ARBA" id="ARBA00022801"/>
    </source>
</evidence>
<dbReference type="InterPro" id="IPR036950">
    <property type="entry name" value="PBP_transglycosylase"/>
</dbReference>
<dbReference type="InterPro" id="IPR005543">
    <property type="entry name" value="PASTA_dom"/>
</dbReference>
<feature type="region of interest" description="Disordered" evidence="9">
    <location>
        <begin position="761"/>
        <end position="799"/>
    </location>
</feature>
<dbReference type="Pfam" id="PF00912">
    <property type="entry name" value="Transgly"/>
    <property type="match status" value="1"/>
</dbReference>
<dbReference type="RefSeq" id="WP_377932969.1">
    <property type="nucleotide sequence ID" value="NZ_JBHUEA010000006.1"/>
</dbReference>
<comment type="catalytic activity">
    <reaction evidence="8">
        <text>[GlcNAc-(1-&gt;4)-Mur2Ac(oyl-L-Ala-gamma-D-Glu-L-Lys-D-Ala-D-Ala)](n)-di-trans,octa-cis-undecaprenyl diphosphate + beta-D-GlcNAc-(1-&gt;4)-Mur2Ac(oyl-L-Ala-gamma-D-Glu-L-Lys-D-Ala-D-Ala)-di-trans,octa-cis-undecaprenyl diphosphate = [GlcNAc-(1-&gt;4)-Mur2Ac(oyl-L-Ala-gamma-D-Glu-L-Lys-D-Ala-D-Ala)](n+1)-di-trans,octa-cis-undecaprenyl diphosphate + di-trans,octa-cis-undecaprenyl diphosphate + H(+)</text>
        <dbReference type="Rhea" id="RHEA:23708"/>
        <dbReference type="Rhea" id="RHEA-COMP:9602"/>
        <dbReference type="Rhea" id="RHEA-COMP:9603"/>
        <dbReference type="ChEBI" id="CHEBI:15378"/>
        <dbReference type="ChEBI" id="CHEBI:58405"/>
        <dbReference type="ChEBI" id="CHEBI:60033"/>
        <dbReference type="ChEBI" id="CHEBI:78435"/>
        <dbReference type="EC" id="2.4.99.28"/>
    </reaction>
</comment>
<evidence type="ECO:0000256" key="1">
    <source>
        <dbReference type="ARBA" id="ARBA00022645"/>
    </source>
</evidence>
<evidence type="ECO:0000256" key="4">
    <source>
        <dbReference type="ARBA" id="ARBA00022679"/>
    </source>
</evidence>
<dbReference type="SMART" id="SM00740">
    <property type="entry name" value="PASTA"/>
    <property type="match status" value="1"/>
</dbReference>
<evidence type="ECO:0000256" key="8">
    <source>
        <dbReference type="ARBA" id="ARBA00049902"/>
    </source>
</evidence>
<evidence type="ECO:0000313" key="12">
    <source>
        <dbReference type="EMBL" id="MFD1721068.1"/>
    </source>
</evidence>
<keyword evidence="10" id="KW-1133">Transmembrane helix</keyword>
<evidence type="ECO:0000256" key="6">
    <source>
        <dbReference type="ARBA" id="ARBA00023268"/>
    </source>
</evidence>
<dbReference type="PANTHER" id="PTHR32282">
    <property type="entry name" value="BINDING PROTEIN TRANSPEPTIDASE, PUTATIVE-RELATED"/>
    <property type="match status" value="1"/>
</dbReference>
<name>A0ABW4LC13_9MICO</name>
<feature type="transmembrane region" description="Helical" evidence="10">
    <location>
        <begin position="12"/>
        <end position="35"/>
    </location>
</feature>
<keyword evidence="6" id="KW-0511">Multifunctional enzyme</keyword>
<dbReference type="InterPro" id="IPR012338">
    <property type="entry name" value="Beta-lactam/transpept-like"/>
</dbReference>
<feature type="domain" description="PASTA" evidence="11">
    <location>
        <begin position="729"/>
        <end position="795"/>
    </location>
</feature>
<gene>
    <name evidence="12" type="ORF">ACFSBI_05855</name>
</gene>
<dbReference type="Proteomes" id="UP001597347">
    <property type="component" value="Unassembled WGS sequence"/>
</dbReference>
<proteinExistence type="predicted"/>
<comment type="catalytic activity">
    <reaction evidence="7">
        <text>Preferential cleavage: (Ac)2-L-Lys-D-Ala-|-D-Ala. Also transpeptidation of peptidyl-alanyl moieties that are N-acyl substituents of D-alanine.</text>
        <dbReference type="EC" id="3.4.16.4"/>
    </reaction>
</comment>
<dbReference type="Gene3D" id="3.40.710.10">
    <property type="entry name" value="DD-peptidase/beta-lactamase superfamily"/>
    <property type="match status" value="1"/>
</dbReference>
<keyword evidence="13" id="KW-1185">Reference proteome</keyword>
<sequence>MPGTEPRSRPGQIAQALVAMLAVSIVAGVMVAVAVTPAIAVTGGSATSGTGIFGEVPEDLEIAKLDQKTEIYAKDGDKDVRIASFFAQNREVVDWDQVPASVKNAAIAGEDVRFYEHGAVDPVGIVRAAVANLLGEDLQGASTITQQYVKNVCVQEAENLPTQQQVDAAYAVCTDASVGRKLREARLAIALEKKYSKDQILLGYLNIAGFGGQVYGIESAAKYYFDTSAKDLTVAQAASLMAIVNNPQALRLDNADNLARNTERRDYILGVELRNDLITKAQYDEAKASKTEPKITPTASGCQTAGSAAFFCDYVVNTVLNDKTYGATRAARQAKLQTAGWKIYTTLDLAAQGKAKTAMSTYVPRTAEGWNVGGAAVSVEVGTGRILTMVTNKRFTYGKGGPGSTGINYTAGSTLGHSGGFQPGSTFKVFTLLDWLKQGHTLNETVDSNPGTVGDFTACGQPYRGEPYPFKNDTPDEGGYQTVLNGTARSINGTFVRMAQQLDLCDIQQVAEDFGVQPVSGTAEPRTQAPFIIGGAYTVSPVSIAAAYAGIANRGKYCSPVAIEKVVKTDGSQIDVPGTTCTQAVDPGVADAAVYALRGVFQGGTAGGDNTADGLYEFGKTGTTDDAYDTWMTGSTSKATTSVWIGNLRQAGTTPQSLRETSFAATPCYTSGNGTAAAARHCVWKDIQTAVNADYGGATDWPQPDPQYLYGAPAYPQQPEQPQVQQQPQIQQGVVPDLTGQPKALATQLLIQAGYSWAYGPNEPSSQPADTVVRTDPAAGSTPPTGTRVTIYGSTGTAG</sequence>
<keyword evidence="10" id="KW-0472">Membrane</keyword>
<protein>
    <submittedName>
        <fullName evidence="12">Penicillin-binding protein</fullName>
    </submittedName>
</protein>
<evidence type="ECO:0000256" key="9">
    <source>
        <dbReference type="SAM" id="MobiDB-lite"/>
    </source>
</evidence>
<evidence type="ECO:0000256" key="7">
    <source>
        <dbReference type="ARBA" id="ARBA00034000"/>
    </source>
</evidence>
<evidence type="ECO:0000256" key="3">
    <source>
        <dbReference type="ARBA" id="ARBA00022676"/>
    </source>
</evidence>
<dbReference type="CDD" id="cd06577">
    <property type="entry name" value="PASTA_pknB"/>
    <property type="match status" value="1"/>
</dbReference>
<keyword evidence="5" id="KW-0378">Hydrolase</keyword>
<evidence type="ECO:0000256" key="10">
    <source>
        <dbReference type="SAM" id="Phobius"/>
    </source>
</evidence>
<dbReference type="InterPro" id="IPR001264">
    <property type="entry name" value="Glyco_trans_51"/>
</dbReference>
<evidence type="ECO:0000256" key="2">
    <source>
        <dbReference type="ARBA" id="ARBA00022670"/>
    </source>
</evidence>
<comment type="caution">
    <text evidence="12">The sequence shown here is derived from an EMBL/GenBank/DDBJ whole genome shotgun (WGS) entry which is preliminary data.</text>
</comment>
<dbReference type="Pfam" id="PF03793">
    <property type="entry name" value="PASTA"/>
    <property type="match status" value="1"/>
</dbReference>
<keyword evidence="1" id="KW-0121">Carboxypeptidase</keyword>
<keyword evidence="4" id="KW-0808">Transferase</keyword>
<dbReference type="InterPro" id="IPR050396">
    <property type="entry name" value="Glycosyltr_51/Transpeptidase"/>
</dbReference>
<dbReference type="Pfam" id="PF00905">
    <property type="entry name" value="Transpeptidase"/>
    <property type="match status" value="1"/>
</dbReference>
<dbReference type="Gene3D" id="3.30.10.20">
    <property type="match status" value="1"/>
</dbReference>
<dbReference type="SUPFAM" id="SSF53955">
    <property type="entry name" value="Lysozyme-like"/>
    <property type="match status" value="1"/>
</dbReference>
<keyword evidence="10" id="KW-0812">Transmembrane</keyword>
<dbReference type="InterPro" id="IPR001460">
    <property type="entry name" value="PCN-bd_Tpept"/>
</dbReference>
<accession>A0ABW4LC13</accession>
<dbReference type="SUPFAM" id="SSF56601">
    <property type="entry name" value="beta-lactamase/transpeptidase-like"/>
    <property type="match status" value="1"/>
</dbReference>
<reference evidence="13" key="1">
    <citation type="journal article" date="2019" name="Int. J. Syst. Evol. Microbiol.">
        <title>The Global Catalogue of Microorganisms (GCM) 10K type strain sequencing project: providing services to taxonomists for standard genome sequencing and annotation.</title>
        <authorList>
            <consortium name="The Broad Institute Genomics Platform"/>
            <consortium name="The Broad Institute Genome Sequencing Center for Infectious Disease"/>
            <person name="Wu L."/>
            <person name="Ma J."/>
        </authorList>
    </citation>
    <scope>NUCLEOTIDE SEQUENCE [LARGE SCALE GENOMIC DNA]</scope>
    <source>
        <strain evidence="13">CGMCC 1.12471</strain>
    </source>
</reference>